<evidence type="ECO:0000259" key="9">
    <source>
        <dbReference type="Pfam" id="PF12704"/>
    </source>
</evidence>
<evidence type="ECO:0000256" key="1">
    <source>
        <dbReference type="ARBA" id="ARBA00004651"/>
    </source>
</evidence>
<sequence>MKSYLDLVSQYARVHRKKNRITVLCITIAVCLVTAIFGMADMAVRAEVDRAIREDGNFHIAIKDLDEATGQMIGIRPDVAVSGWLIAASSAELDGRALMLQGSSEALSAEMGLTVNQGHFPQTADEALVDLQLLDALGLSIGDTVTTEAVGGPPLTFTICGTFNDFSSLKSRDRHAAFFNESGIKQRLDGRDSQKVYYLQFKNPLDIRPGIEDIQTTYGLSQDQIQENKRLLGLYGVSGDPYAYSLYGIALVLFLLVLVAGTIMISSSFNISILERTQFFGLLRCLGASKKQIRRYVRRESFGFSLRGIPMGLLAGTVIIWISCAAVGHFNPTFYGNLPLFQISPIGLAAGVIVGLLTVFLAAMSPCKKASKVSPLNAVTGNMESNLPRVHRAAKTSRLPVDIAMGTSHAFGNRKNMALMAASFAISIILFLSFTVFIDFMSHAMRPLKPNTPDITVALEEEGLYLPDDLAARLNEVPGIERVFGRKYAPLPESSGLSVSLISYENQQFDWSEALLVDGSIDSVRETPDTVLVSYDNRQSWKTGDTITLQTPGGSKAVTVGGVLSSLPFNAGENEAILISSENTFNHIMGNHGYTVIDLQVNEAAGDKTLDTVSALAAAAEKAHSGTPGYDITVADSRQSNQEARSAFYTMSTFVYGFLFIIALITVFNIINSMNISVSSRINQYGVMRAVGMSGRQLVRMVASESAAYALVGCLAGTVLGLPLHALLYDRMITIRWGDAWSLPWLPLVIIIGLSLATTFLSIIGPTQKIRRMDIVDVVNAE</sequence>
<dbReference type="InterPro" id="IPR050250">
    <property type="entry name" value="Macrolide_Exporter_MacB"/>
</dbReference>
<evidence type="ECO:0000259" key="8">
    <source>
        <dbReference type="Pfam" id="PF02687"/>
    </source>
</evidence>
<dbReference type="RefSeq" id="WP_096920395.1">
    <property type="nucleotide sequence ID" value="NZ_CP029487.1"/>
</dbReference>
<evidence type="ECO:0000256" key="2">
    <source>
        <dbReference type="ARBA" id="ARBA00022475"/>
    </source>
</evidence>
<dbReference type="GO" id="GO:0022857">
    <property type="term" value="F:transmembrane transporter activity"/>
    <property type="evidence" value="ECO:0007669"/>
    <property type="project" value="TreeGrafter"/>
</dbReference>
<organism evidence="10 11">
    <name type="scientific">Eubacterium maltosivorans</name>
    <dbReference type="NCBI Taxonomy" id="2041044"/>
    <lineage>
        <taxon>Bacteria</taxon>
        <taxon>Bacillati</taxon>
        <taxon>Bacillota</taxon>
        <taxon>Clostridia</taxon>
        <taxon>Eubacteriales</taxon>
        <taxon>Eubacteriaceae</taxon>
        <taxon>Eubacterium</taxon>
    </lineage>
</organism>
<dbReference type="PANTHER" id="PTHR30572">
    <property type="entry name" value="MEMBRANE COMPONENT OF TRANSPORTER-RELATED"/>
    <property type="match status" value="1"/>
</dbReference>
<protein>
    <recommendedName>
        <fullName evidence="12">ABC transporter permease</fullName>
    </recommendedName>
</protein>
<comment type="similarity">
    <text evidence="6">Belongs to the ABC-4 integral membrane protein family.</text>
</comment>
<dbReference type="PANTHER" id="PTHR30572:SF4">
    <property type="entry name" value="ABC TRANSPORTER PERMEASE YTRF"/>
    <property type="match status" value="1"/>
</dbReference>
<keyword evidence="4 7" id="KW-1133">Transmembrane helix</keyword>
<dbReference type="Pfam" id="PF12704">
    <property type="entry name" value="MacB_PCD"/>
    <property type="match status" value="1"/>
</dbReference>
<evidence type="ECO:0000256" key="7">
    <source>
        <dbReference type="SAM" id="Phobius"/>
    </source>
</evidence>
<gene>
    <name evidence="10" type="ORF">CPZ25_008120</name>
</gene>
<dbReference type="EMBL" id="CP029487">
    <property type="protein sequence ID" value="QCT71296.1"/>
    <property type="molecule type" value="Genomic_DNA"/>
</dbReference>
<feature type="transmembrane region" description="Helical" evidence="7">
    <location>
        <begin position="706"/>
        <end position="725"/>
    </location>
</feature>
<accession>A0A4V1GLX4</accession>
<feature type="transmembrane region" description="Helical" evidence="7">
    <location>
        <begin position="244"/>
        <end position="266"/>
    </location>
</feature>
<keyword evidence="3 7" id="KW-0812">Transmembrane</keyword>
<evidence type="ECO:0000256" key="5">
    <source>
        <dbReference type="ARBA" id="ARBA00023136"/>
    </source>
</evidence>
<evidence type="ECO:0000256" key="4">
    <source>
        <dbReference type="ARBA" id="ARBA00022989"/>
    </source>
</evidence>
<dbReference type="InterPro" id="IPR025857">
    <property type="entry name" value="MacB_PCD"/>
</dbReference>
<reference evidence="10 11" key="1">
    <citation type="submission" date="2018-05" db="EMBL/GenBank/DDBJ databases">
        <title>Genome comparison of Eubacterium sp.</title>
        <authorList>
            <person name="Feng Y."/>
            <person name="Sanchez-Andrea I."/>
            <person name="Stams A.J.M."/>
            <person name="De Vos W.M."/>
        </authorList>
    </citation>
    <scope>NUCLEOTIDE SEQUENCE [LARGE SCALE GENOMIC DNA]</scope>
    <source>
        <strain evidence="10 11">YI</strain>
    </source>
</reference>
<comment type="subcellular location">
    <subcellularLocation>
        <location evidence="1">Cell membrane</location>
        <topology evidence="1">Multi-pass membrane protein</topology>
    </subcellularLocation>
</comment>
<dbReference type="GO" id="GO:0005886">
    <property type="term" value="C:plasma membrane"/>
    <property type="evidence" value="ECO:0007669"/>
    <property type="project" value="UniProtKB-SubCell"/>
</dbReference>
<evidence type="ECO:0000313" key="11">
    <source>
        <dbReference type="Proteomes" id="UP000218387"/>
    </source>
</evidence>
<feature type="transmembrane region" description="Helical" evidence="7">
    <location>
        <begin position="21"/>
        <end position="40"/>
    </location>
</feature>
<dbReference type="Pfam" id="PF02687">
    <property type="entry name" value="FtsX"/>
    <property type="match status" value="2"/>
</dbReference>
<dbReference type="InterPro" id="IPR003838">
    <property type="entry name" value="ABC3_permease_C"/>
</dbReference>
<feature type="transmembrane region" description="Helical" evidence="7">
    <location>
        <begin position="745"/>
        <end position="764"/>
    </location>
</feature>
<evidence type="ECO:0000256" key="6">
    <source>
        <dbReference type="ARBA" id="ARBA00038076"/>
    </source>
</evidence>
<dbReference type="KEGG" id="emt:CPZ25_008120"/>
<evidence type="ECO:0000256" key="3">
    <source>
        <dbReference type="ARBA" id="ARBA00022692"/>
    </source>
</evidence>
<feature type="transmembrane region" description="Helical" evidence="7">
    <location>
        <begin position="304"/>
        <end position="328"/>
    </location>
</feature>
<dbReference type="AlphaFoldDB" id="A0A4V1GLX4"/>
<keyword evidence="5 7" id="KW-0472">Membrane</keyword>
<feature type="transmembrane region" description="Helical" evidence="7">
    <location>
        <begin position="340"/>
        <end position="363"/>
    </location>
</feature>
<dbReference type="Proteomes" id="UP000218387">
    <property type="component" value="Chromosome"/>
</dbReference>
<evidence type="ECO:0000313" key="10">
    <source>
        <dbReference type="EMBL" id="QCT71296.1"/>
    </source>
</evidence>
<name>A0A4V1GLX4_EUBML</name>
<keyword evidence="2" id="KW-1003">Cell membrane</keyword>
<feature type="domain" description="ABC3 transporter permease C-terminal" evidence="8">
    <location>
        <begin position="658"/>
        <end position="774"/>
    </location>
</feature>
<feature type="domain" description="ABC3 transporter permease C-terminal" evidence="8">
    <location>
        <begin position="252"/>
        <end position="375"/>
    </location>
</feature>
<evidence type="ECO:0008006" key="12">
    <source>
        <dbReference type="Google" id="ProtNLM"/>
    </source>
</evidence>
<proteinExistence type="inferred from homology"/>
<feature type="transmembrane region" description="Helical" evidence="7">
    <location>
        <begin position="418"/>
        <end position="438"/>
    </location>
</feature>
<feature type="transmembrane region" description="Helical" evidence="7">
    <location>
        <begin position="647"/>
        <end position="671"/>
    </location>
</feature>
<feature type="domain" description="MacB-like periplasmic core" evidence="9">
    <location>
        <begin position="21"/>
        <end position="202"/>
    </location>
</feature>
<keyword evidence="11" id="KW-1185">Reference proteome</keyword>